<feature type="domain" description="SGNH hydrolase-type esterase" evidence="1">
    <location>
        <begin position="59"/>
        <end position="206"/>
    </location>
</feature>
<dbReference type="PANTHER" id="PTHR30383">
    <property type="entry name" value="THIOESTERASE 1/PROTEASE 1/LYSOPHOSPHOLIPASE L1"/>
    <property type="match status" value="1"/>
</dbReference>
<dbReference type="SUPFAM" id="SSF52266">
    <property type="entry name" value="SGNH hydrolase"/>
    <property type="match status" value="1"/>
</dbReference>
<protein>
    <submittedName>
        <fullName evidence="2">GDSL-like Lipase/Acylhydrolase</fullName>
    </submittedName>
</protein>
<dbReference type="RefSeq" id="WP_145234030.1">
    <property type="nucleotide sequence ID" value="NZ_CP036273.1"/>
</dbReference>
<dbReference type="PANTHER" id="PTHR30383:SF5">
    <property type="entry name" value="SGNH HYDROLASE-TYPE ESTERASE DOMAIN-CONTAINING PROTEIN"/>
    <property type="match status" value="1"/>
</dbReference>
<sequence>MILALALVALQPTPAPPVDAARAARWEKEVAAIEKRLKDAPPKAGGVVFAGSSSTRLWKLDESFPGKGYVNVGFGGSETRDSTHFAPRLISPLRPTAVVLYAGDNDINAGRTPEQLAADFRAFVAAVRKDAPECKVYFLPVKPSIARWAKYEVQTKANALVKGICDADPKLRYVDIVPAMLGPDGKPLPELFVKDGLHMSPAGYARWTAAVAAALER</sequence>
<dbReference type="InterPro" id="IPR036514">
    <property type="entry name" value="SGNH_hydro_sf"/>
</dbReference>
<dbReference type="Pfam" id="PF13472">
    <property type="entry name" value="Lipase_GDSL_2"/>
    <property type="match status" value="1"/>
</dbReference>
<dbReference type="GO" id="GO:0004622">
    <property type="term" value="F:phosphatidylcholine lysophospholipase activity"/>
    <property type="evidence" value="ECO:0007669"/>
    <property type="project" value="TreeGrafter"/>
</dbReference>
<dbReference type="OrthoDB" id="2513075at2"/>
<evidence type="ECO:0000313" key="3">
    <source>
        <dbReference type="Proteomes" id="UP000319576"/>
    </source>
</evidence>
<evidence type="ECO:0000259" key="1">
    <source>
        <dbReference type="Pfam" id="PF13472"/>
    </source>
</evidence>
<dbReference type="InterPro" id="IPR051532">
    <property type="entry name" value="Ester_Hydrolysis_Enzymes"/>
</dbReference>
<dbReference type="Proteomes" id="UP000319576">
    <property type="component" value="Chromosome"/>
</dbReference>
<proteinExistence type="predicted"/>
<keyword evidence="2" id="KW-0378">Hydrolase</keyword>
<reference evidence="2 3" key="1">
    <citation type="submission" date="2019-02" db="EMBL/GenBank/DDBJ databases">
        <title>Deep-cultivation of Planctomycetes and their phenomic and genomic characterization uncovers novel biology.</title>
        <authorList>
            <person name="Wiegand S."/>
            <person name="Jogler M."/>
            <person name="Boedeker C."/>
            <person name="Pinto D."/>
            <person name="Vollmers J."/>
            <person name="Rivas-Marin E."/>
            <person name="Kohn T."/>
            <person name="Peeters S.H."/>
            <person name="Heuer A."/>
            <person name="Rast P."/>
            <person name="Oberbeckmann S."/>
            <person name="Bunk B."/>
            <person name="Jeske O."/>
            <person name="Meyerdierks A."/>
            <person name="Storesund J.E."/>
            <person name="Kallscheuer N."/>
            <person name="Luecker S."/>
            <person name="Lage O.M."/>
            <person name="Pohl T."/>
            <person name="Merkel B.J."/>
            <person name="Hornburger P."/>
            <person name="Mueller R.-W."/>
            <person name="Bruemmer F."/>
            <person name="Labrenz M."/>
            <person name="Spormann A.M."/>
            <person name="Op den Camp H."/>
            <person name="Overmann J."/>
            <person name="Amann R."/>
            <person name="Jetten M.S.M."/>
            <person name="Mascher T."/>
            <person name="Medema M.H."/>
            <person name="Devos D.P."/>
            <person name="Kaster A.-K."/>
            <person name="Ovreas L."/>
            <person name="Rohde M."/>
            <person name="Galperin M.Y."/>
            <person name="Jogler C."/>
        </authorList>
    </citation>
    <scope>NUCLEOTIDE SEQUENCE [LARGE SCALE GENOMIC DNA]</scope>
    <source>
        <strain evidence="2 3">ETA_A1</strain>
    </source>
</reference>
<dbReference type="InterPro" id="IPR013830">
    <property type="entry name" value="SGNH_hydro"/>
</dbReference>
<keyword evidence="3" id="KW-1185">Reference proteome</keyword>
<dbReference type="Gene3D" id="3.40.50.1110">
    <property type="entry name" value="SGNH hydrolase"/>
    <property type="match status" value="1"/>
</dbReference>
<dbReference type="EMBL" id="CP036273">
    <property type="protein sequence ID" value="QDU18623.1"/>
    <property type="molecule type" value="Genomic_DNA"/>
</dbReference>
<accession>A0A517XM86</accession>
<gene>
    <name evidence="2" type="ORF">ETAA1_05160</name>
</gene>
<dbReference type="KEGG" id="uli:ETAA1_05160"/>
<dbReference type="AlphaFoldDB" id="A0A517XM86"/>
<organism evidence="2 3">
    <name type="scientific">Urbifossiella limnaea</name>
    <dbReference type="NCBI Taxonomy" id="2528023"/>
    <lineage>
        <taxon>Bacteria</taxon>
        <taxon>Pseudomonadati</taxon>
        <taxon>Planctomycetota</taxon>
        <taxon>Planctomycetia</taxon>
        <taxon>Gemmatales</taxon>
        <taxon>Gemmataceae</taxon>
        <taxon>Urbifossiella</taxon>
    </lineage>
</organism>
<evidence type="ECO:0000313" key="2">
    <source>
        <dbReference type="EMBL" id="QDU18623.1"/>
    </source>
</evidence>
<name>A0A517XM86_9BACT</name>